<keyword evidence="1" id="KW-0732">Signal</keyword>
<protein>
    <submittedName>
        <fullName evidence="2">Uncharacterized protein</fullName>
    </submittedName>
</protein>
<dbReference type="RefSeq" id="WP_318599420.1">
    <property type="nucleotide sequence ID" value="NZ_JAWSTH010000071.1"/>
</dbReference>
<feature type="chain" id="PRO_5046315417" evidence="1">
    <location>
        <begin position="22"/>
        <end position="201"/>
    </location>
</feature>
<keyword evidence="3" id="KW-1185">Reference proteome</keyword>
<comment type="caution">
    <text evidence="2">The sequence shown here is derived from an EMBL/GenBank/DDBJ whole genome shotgun (WGS) entry which is preliminary data.</text>
</comment>
<dbReference type="Proteomes" id="UP001284601">
    <property type="component" value="Unassembled WGS sequence"/>
</dbReference>
<dbReference type="EMBL" id="JAWSTH010000071">
    <property type="protein sequence ID" value="MDW5596984.1"/>
    <property type="molecule type" value="Genomic_DNA"/>
</dbReference>
<reference evidence="3" key="1">
    <citation type="submission" date="2023-07" db="EMBL/GenBank/DDBJ databases">
        <title>Conexibacter stalactiti sp. nov., isolated from stalactites in a lava cave and emended description of the genus Conexibacter.</title>
        <authorList>
            <person name="Lee S.D."/>
        </authorList>
    </citation>
    <scope>NUCLEOTIDE SEQUENCE [LARGE SCALE GENOMIC DNA]</scope>
    <source>
        <strain evidence="3">KCTC 39840</strain>
    </source>
</reference>
<evidence type="ECO:0000256" key="1">
    <source>
        <dbReference type="SAM" id="SignalP"/>
    </source>
</evidence>
<feature type="signal peptide" evidence="1">
    <location>
        <begin position="1"/>
        <end position="21"/>
    </location>
</feature>
<evidence type="ECO:0000313" key="3">
    <source>
        <dbReference type="Proteomes" id="UP001284601"/>
    </source>
</evidence>
<proteinExistence type="predicted"/>
<name>A0ABU4HVW8_9ACTN</name>
<reference evidence="2 3" key="2">
    <citation type="submission" date="2023-10" db="EMBL/GenBank/DDBJ databases">
        <authorList>
            <person name="Han X.F."/>
        </authorList>
    </citation>
    <scope>NUCLEOTIDE SEQUENCE [LARGE SCALE GENOMIC DNA]</scope>
    <source>
        <strain evidence="2 3">KCTC 39840</strain>
    </source>
</reference>
<organism evidence="2 3">
    <name type="scientific">Conexibacter stalactiti</name>
    <dbReference type="NCBI Taxonomy" id="1940611"/>
    <lineage>
        <taxon>Bacteria</taxon>
        <taxon>Bacillati</taxon>
        <taxon>Actinomycetota</taxon>
        <taxon>Thermoleophilia</taxon>
        <taxon>Solirubrobacterales</taxon>
        <taxon>Conexibacteraceae</taxon>
        <taxon>Conexibacter</taxon>
    </lineage>
</organism>
<sequence>MSLLRFARLAAIGIIASVALASAVSTASATRLSFERATLTSSTGTVTVSVSGITFRCNVTLGTRQTTSIAKVAGTPIETLLLSGAGSSVRSCNPPTVTAEILPGAVFTYLGFTGPLPNILQIRAQAINAGLLVTINGTVRCLYRGTIFATYNRNTMTLEIDSISFAFSGLLDTPLNGSVCPGLSAHGGVLIPNPKPRVRLI</sequence>
<gene>
    <name evidence="2" type="ORF">R7226_21735</name>
</gene>
<accession>A0ABU4HVW8</accession>
<evidence type="ECO:0000313" key="2">
    <source>
        <dbReference type="EMBL" id="MDW5596984.1"/>
    </source>
</evidence>